<protein>
    <recommendedName>
        <fullName evidence="8">Phosphoinositide phospholipase C</fullName>
        <ecNumber evidence="8">3.1.4.11</ecNumber>
    </recommendedName>
</protein>
<dbReference type="Gene3D" id="3.20.20.190">
    <property type="entry name" value="Phosphatidylinositol (PI) phosphodiesterase"/>
    <property type="match status" value="1"/>
</dbReference>
<dbReference type="EC" id="3.1.4.11" evidence="8"/>
<dbReference type="PROSITE" id="PS01031">
    <property type="entry name" value="SHSP"/>
    <property type="match status" value="1"/>
</dbReference>
<reference evidence="12" key="1">
    <citation type="submission" date="2023-07" db="EMBL/GenBank/DDBJ databases">
        <title>draft genome sequence of fig (Ficus carica).</title>
        <authorList>
            <person name="Takahashi T."/>
            <person name="Nishimura K."/>
        </authorList>
    </citation>
    <scope>NUCLEOTIDE SEQUENCE</scope>
</reference>
<evidence type="ECO:0000256" key="4">
    <source>
        <dbReference type="ARBA" id="ARBA00023016"/>
    </source>
</evidence>
<evidence type="ECO:0000256" key="5">
    <source>
        <dbReference type="ARBA" id="ARBA00038789"/>
    </source>
</evidence>
<dbReference type="GO" id="GO:0004435">
    <property type="term" value="F:phosphatidylinositol-4,5-bisphosphate phospholipase C activity"/>
    <property type="evidence" value="ECO:0007669"/>
    <property type="project" value="UniProtKB-EC"/>
</dbReference>
<comment type="subcellular location">
    <subcellularLocation>
        <location evidence="1">Cell membrane</location>
        <topology evidence="1">Peripheral membrane protein</topology>
    </subcellularLocation>
    <subcellularLocation>
        <location evidence="2">Cytoplasm</location>
    </subcellularLocation>
</comment>
<feature type="domain" description="PI-PLC Y-box" evidence="11">
    <location>
        <begin position="306"/>
        <end position="364"/>
    </location>
</feature>
<dbReference type="SUPFAM" id="SSF49764">
    <property type="entry name" value="HSP20-like chaperones"/>
    <property type="match status" value="1"/>
</dbReference>
<keyword evidence="8" id="KW-0378">Hydrolase</keyword>
<comment type="caution">
    <text evidence="12">The sequence shown here is derived from an EMBL/GenBank/DDBJ whole genome shotgun (WGS) entry which is preliminary data.</text>
</comment>
<keyword evidence="8" id="KW-0443">Lipid metabolism</keyword>
<dbReference type="Proteomes" id="UP001187192">
    <property type="component" value="Unassembled WGS sequence"/>
</dbReference>
<comment type="catalytic activity">
    <reaction evidence="8">
        <text>a 1,2-diacyl-sn-glycero-3-phospho-(1D-myo-inositol-4,5-bisphosphate) + H2O = 1D-myo-inositol 1,4,5-trisphosphate + a 1,2-diacyl-sn-glycerol + H(+)</text>
        <dbReference type="Rhea" id="RHEA:33179"/>
        <dbReference type="ChEBI" id="CHEBI:15377"/>
        <dbReference type="ChEBI" id="CHEBI:15378"/>
        <dbReference type="ChEBI" id="CHEBI:17815"/>
        <dbReference type="ChEBI" id="CHEBI:58456"/>
        <dbReference type="ChEBI" id="CHEBI:203600"/>
        <dbReference type="EC" id="3.1.4.11"/>
    </reaction>
</comment>
<dbReference type="Pfam" id="PF00011">
    <property type="entry name" value="HSP20"/>
    <property type="match status" value="1"/>
</dbReference>
<dbReference type="GO" id="GO:0048015">
    <property type="term" value="P:phosphatidylinositol-mediated signaling"/>
    <property type="evidence" value="ECO:0007669"/>
    <property type="project" value="TreeGrafter"/>
</dbReference>
<dbReference type="Gene3D" id="1.10.238.10">
    <property type="entry name" value="EF-hand"/>
    <property type="match status" value="1"/>
</dbReference>
<feature type="domain" description="SHSP" evidence="10">
    <location>
        <begin position="402"/>
        <end position="513"/>
    </location>
</feature>
<keyword evidence="3" id="KW-0963">Cytoplasm</keyword>
<evidence type="ECO:0000313" key="13">
    <source>
        <dbReference type="Proteomes" id="UP001187192"/>
    </source>
</evidence>
<dbReference type="SUPFAM" id="SSF51695">
    <property type="entry name" value="PLC-like phosphodiesterases"/>
    <property type="match status" value="1"/>
</dbReference>
<dbReference type="InterPro" id="IPR001711">
    <property type="entry name" value="PLipase_C_Pinositol-sp_Y"/>
</dbReference>
<dbReference type="InterPro" id="IPR000909">
    <property type="entry name" value="PLipase_C_PInositol-sp_X_dom"/>
</dbReference>
<keyword evidence="4" id="KW-0346">Stress response</keyword>
<dbReference type="Pfam" id="PF09279">
    <property type="entry name" value="EF-hand_like"/>
    <property type="match status" value="1"/>
</dbReference>
<dbReference type="Gene3D" id="2.60.40.790">
    <property type="match status" value="1"/>
</dbReference>
<dbReference type="InterPro" id="IPR001192">
    <property type="entry name" value="PI-PLC_fam"/>
</dbReference>
<evidence type="ECO:0000256" key="9">
    <source>
        <dbReference type="SAM" id="MobiDB-lite"/>
    </source>
</evidence>
<gene>
    <name evidence="12" type="ORF">TIFTF001_000239</name>
</gene>
<dbReference type="GO" id="GO:0005737">
    <property type="term" value="C:cytoplasm"/>
    <property type="evidence" value="ECO:0007669"/>
    <property type="project" value="UniProtKB-SubCell"/>
</dbReference>
<sequence>MITSTTSKVIINKQTFKICLCFRRRFKLRAPDPPDDVKELFKAYSENDYMTLENLVTFLKEIQGEESATNEDAQAIFDSLKHLKIFHRNGLHLDAFFRYLLGDLNLAHTSMVHQDMNAPLSHYYLFTGHNSYLTGNQLSSKSSVDPIIKALKRGVRVIELDLWPNSSKKDVEVRHGGTLTSPVALNYCLRAIKDNAFIASEYPVVITFEDHLSSDLQAKVAKMVTKTFGDMLYCPKSDYLLEFPSPGSLKKRVLISTKPPEYRDSRHGRNNKQKQDQDQSEDEENSGNKAPDNKWLADAVKVRRLSLSEQELENAAKTHGTDIVGFTQKNFLRVYPKGTRLNSSNYNPMLGWMHGAQMVAFNMQLLRRPTKQQRLRPLLPRRVGPVQGLSPSFSLRIFFSRENSALVNARIDWKETPEAHVFEADLPKEEVKVDIEDDRVLQIRGERSADKEEKNDTWHRVERSSSKFLRLFRLPENAKMEEVGASMENGVLTVIVPKVEVKKPDVKAFEISG</sequence>
<dbReference type="InterPro" id="IPR011992">
    <property type="entry name" value="EF-hand-dom_pair"/>
</dbReference>
<evidence type="ECO:0000256" key="6">
    <source>
        <dbReference type="PROSITE-ProRule" id="PRU00285"/>
    </source>
</evidence>
<dbReference type="Pfam" id="PF00387">
    <property type="entry name" value="PI-PLC-Y"/>
    <property type="match status" value="1"/>
</dbReference>
<dbReference type="InterPro" id="IPR017946">
    <property type="entry name" value="PLC-like_Pdiesterase_TIM-brl"/>
</dbReference>
<feature type="compositionally biased region" description="Basic and acidic residues" evidence="9">
    <location>
        <begin position="260"/>
        <end position="277"/>
    </location>
</feature>
<dbReference type="EMBL" id="BTGU01000001">
    <property type="protein sequence ID" value="GMN23728.1"/>
    <property type="molecule type" value="Genomic_DNA"/>
</dbReference>
<dbReference type="SUPFAM" id="SSF47473">
    <property type="entry name" value="EF-hand"/>
    <property type="match status" value="1"/>
</dbReference>
<evidence type="ECO:0000256" key="3">
    <source>
        <dbReference type="ARBA" id="ARBA00022490"/>
    </source>
</evidence>
<evidence type="ECO:0000256" key="7">
    <source>
        <dbReference type="RuleBase" id="RU003616"/>
    </source>
</evidence>
<organism evidence="12 13">
    <name type="scientific">Ficus carica</name>
    <name type="common">Common fig</name>
    <dbReference type="NCBI Taxonomy" id="3494"/>
    <lineage>
        <taxon>Eukaryota</taxon>
        <taxon>Viridiplantae</taxon>
        <taxon>Streptophyta</taxon>
        <taxon>Embryophyta</taxon>
        <taxon>Tracheophyta</taxon>
        <taxon>Spermatophyta</taxon>
        <taxon>Magnoliopsida</taxon>
        <taxon>eudicotyledons</taxon>
        <taxon>Gunneridae</taxon>
        <taxon>Pentapetalae</taxon>
        <taxon>rosids</taxon>
        <taxon>fabids</taxon>
        <taxon>Rosales</taxon>
        <taxon>Moraceae</taxon>
        <taxon>Ficeae</taxon>
        <taxon>Ficus</taxon>
    </lineage>
</organism>
<dbReference type="InterPro" id="IPR008978">
    <property type="entry name" value="HSP20-like_chaperone"/>
</dbReference>
<comment type="subunit">
    <text evidence="5">Forms oligomeric structures.</text>
</comment>
<dbReference type="SMART" id="SM00148">
    <property type="entry name" value="PLCXc"/>
    <property type="match status" value="1"/>
</dbReference>
<keyword evidence="8" id="KW-0442">Lipid degradation</keyword>
<dbReference type="PROSITE" id="PS50008">
    <property type="entry name" value="PIPLC_Y_DOMAIN"/>
    <property type="match status" value="1"/>
</dbReference>
<dbReference type="Pfam" id="PF00388">
    <property type="entry name" value="PI-PLC-X"/>
    <property type="match status" value="1"/>
</dbReference>
<evidence type="ECO:0000313" key="12">
    <source>
        <dbReference type="EMBL" id="GMN23728.1"/>
    </source>
</evidence>
<proteinExistence type="inferred from homology"/>
<dbReference type="GO" id="GO:0016042">
    <property type="term" value="P:lipid catabolic process"/>
    <property type="evidence" value="ECO:0007669"/>
    <property type="project" value="UniProtKB-KW"/>
</dbReference>
<dbReference type="PROSITE" id="PS50007">
    <property type="entry name" value="PIPLC_X_DOMAIN"/>
    <property type="match status" value="1"/>
</dbReference>
<evidence type="ECO:0000259" key="11">
    <source>
        <dbReference type="PROSITE" id="PS50008"/>
    </source>
</evidence>
<evidence type="ECO:0000256" key="2">
    <source>
        <dbReference type="ARBA" id="ARBA00004496"/>
    </source>
</evidence>
<dbReference type="PANTHER" id="PTHR10336:SF105">
    <property type="entry name" value="PHOSPHOINOSITIDE PHOSPHOLIPASE C 1"/>
    <property type="match status" value="1"/>
</dbReference>
<evidence type="ECO:0000256" key="1">
    <source>
        <dbReference type="ARBA" id="ARBA00004202"/>
    </source>
</evidence>
<dbReference type="GO" id="GO:0051209">
    <property type="term" value="P:release of sequestered calcium ion into cytosol"/>
    <property type="evidence" value="ECO:0007669"/>
    <property type="project" value="TreeGrafter"/>
</dbReference>
<dbReference type="SMART" id="SM00149">
    <property type="entry name" value="PLCYc"/>
    <property type="match status" value="1"/>
</dbReference>
<feature type="region of interest" description="Disordered" evidence="9">
    <location>
        <begin position="259"/>
        <end position="293"/>
    </location>
</feature>
<dbReference type="PRINTS" id="PR00390">
    <property type="entry name" value="PHPHLIPASEC"/>
</dbReference>
<name>A0AA87ZCK1_FICCA</name>
<comment type="similarity">
    <text evidence="6 7">Belongs to the small heat shock protein (HSP20) family.</text>
</comment>
<dbReference type="InterPro" id="IPR015359">
    <property type="entry name" value="PLC_EF-hand-like"/>
</dbReference>
<accession>A0AA87ZCK1</accession>
<dbReference type="PANTHER" id="PTHR10336">
    <property type="entry name" value="PHOSPHOINOSITIDE-SPECIFIC PHOSPHOLIPASE C FAMILY PROTEIN"/>
    <property type="match status" value="1"/>
</dbReference>
<evidence type="ECO:0000259" key="10">
    <source>
        <dbReference type="PROSITE" id="PS01031"/>
    </source>
</evidence>
<keyword evidence="13" id="KW-1185">Reference proteome</keyword>
<dbReference type="AlphaFoldDB" id="A0AA87ZCK1"/>
<dbReference type="GO" id="GO:0005886">
    <property type="term" value="C:plasma membrane"/>
    <property type="evidence" value="ECO:0007669"/>
    <property type="project" value="UniProtKB-SubCell"/>
</dbReference>
<dbReference type="FunFam" id="2.60.40.790:FF:000009">
    <property type="entry name" value="17.6 kDa class I heat shock protein-like"/>
    <property type="match status" value="1"/>
</dbReference>
<evidence type="ECO:0000256" key="8">
    <source>
        <dbReference type="RuleBase" id="RU361133"/>
    </source>
</evidence>
<dbReference type="InterPro" id="IPR002068">
    <property type="entry name" value="A-crystallin/Hsp20_dom"/>
</dbReference>
<dbReference type="CDD" id="cd06472">
    <property type="entry name" value="ACD_ScHsp26_like"/>
    <property type="match status" value="1"/>
</dbReference>